<proteinExistence type="predicted"/>
<evidence type="ECO:0008006" key="3">
    <source>
        <dbReference type="Google" id="ProtNLM"/>
    </source>
</evidence>
<gene>
    <name evidence="1" type="ORF">ACJDTP_24135</name>
</gene>
<name>A0ABW8SDH7_9CLOT</name>
<dbReference type="EMBL" id="JBJIAB010000048">
    <property type="protein sequence ID" value="MFL0168152.1"/>
    <property type="molecule type" value="Genomic_DNA"/>
</dbReference>
<protein>
    <recommendedName>
        <fullName evidence="3">Cthe-2314-like HEPN domain-containing protein</fullName>
    </recommendedName>
</protein>
<accession>A0ABW8SDH7</accession>
<keyword evidence="2" id="KW-1185">Reference proteome</keyword>
<sequence length="331" mass="38750">MNKVQKTAYELIQADARFLYTLTDISQNAQNINSNYICMSLPYIGLFAEGTEQWCKKVRLNAPHFNPTEKAFYTQLRQGHKLFKKSYEEYATLLFEKFTESENYFYSIRSLREKIFGYYNVGTDLCNGKFCGNTILCSMYYTPINPLGNEGVGEWIRDMSIVAGKLAASLGGKEFPIYRYNDNIIVQYKDYHFYKNSPLKMSNDFGFLLFSILCSINYAIEFIENYFIDEIPQKFKFAYLQYYYLCDFLKEVNAQKNTDFYIDDCLCDRNFRNCLAHYGLGQYISETEIISDDILKGLTNKAFGKDYLTTKVELYEILGSLTKQIRQMILM</sequence>
<evidence type="ECO:0000313" key="1">
    <source>
        <dbReference type="EMBL" id="MFL0168152.1"/>
    </source>
</evidence>
<dbReference type="Proteomes" id="UP001623600">
    <property type="component" value="Unassembled WGS sequence"/>
</dbReference>
<organism evidence="1 2">
    <name type="scientific">Candidatus Clostridium helianthi</name>
    <dbReference type="NCBI Taxonomy" id="3381660"/>
    <lineage>
        <taxon>Bacteria</taxon>
        <taxon>Bacillati</taxon>
        <taxon>Bacillota</taxon>
        <taxon>Clostridia</taxon>
        <taxon>Eubacteriales</taxon>
        <taxon>Clostridiaceae</taxon>
        <taxon>Clostridium</taxon>
    </lineage>
</organism>
<reference evidence="1 2" key="1">
    <citation type="submission" date="2024-11" db="EMBL/GenBank/DDBJ databases">
        <authorList>
            <person name="Heng Y.C."/>
            <person name="Lim A.C.H."/>
            <person name="Lee J.K.Y."/>
            <person name="Kittelmann S."/>
        </authorList>
    </citation>
    <scope>NUCLEOTIDE SEQUENCE [LARGE SCALE GENOMIC DNA]</scope>
    <source>
        <strain evidence="1 2">WILCCON 0112</strain>
    </source>
</reference>
<evidence type="ECO:0000313" key="2">
    <source>
        <dbReference type="Proteomes" id="UP001623600"/>
    </source>
</evidence>
<comment type="caution">
    <text evidence="1">The sequence shown here is derived from an EMBL/GenBank/DDBJ whole genome shotgun (WGS) entry which is preliminary data.</text>
</comment>
<dbReference type="RefSeq" id="WP_406762668.1">
    <property type="nucleotide sequence ID" value="NZ_JBJIAB010000048.1"/>
</dbReference>